<dbReference type="SUPFAM" id="SSF55718">
    <property type="entry name" value="SCP-like"/>
    <property type="match status" value="1"/>
</dbReference>
<proteinExistence type="predicted"/>
<feature type="domain" description="N-acetyltransferase" evidence="1">
    <location>
        <begin position="1"/>
        <end position="146"/>
    </location>
</feature>
<accession>A0A926N9Y0</accession>
<dbReference type="Gene3D" id="3.30.1050.10">
    <property type="entry name" value="SCP2 sterol-binding domain"/>
    <property type="match status" value="1"/>
</dbReference>
<gene>
    <name evidence="2" type="ORF">IC620_04820</name>
</gene>
<dbReference type="RefSeq" id="WP_191138328.1">
    <property type="nucleotide sequence ID" value="NZ_JACXAG020000001.1"/>
</dbReference>
<dbReference type="PANTHER" id="PTHR37817:SF1">
    <property type="entry name" value="N-ACETYLTRANSFERASE EIS"/>
    <property type="match status" value="1"/>
</dbReference>
<sequence length="393" mass="46247">MIREVGEQEFESCIRLSEYAFQYQLSDQEKEKTINRMRKQLILADFEDAIMQAKLHIYDFTIVMNQQIWRMGGVASVATWPEYRRGGKVKNLLLHALERMRAQKQVISFLHPFQIDFYRRYGWELFASRKEITVPQHELIPIQTAVNVEGNIRRLNMPNALKPIQEVYEKFSKQHNGMLNRTREWWEYGVLDKDTLAVGYYNAVGELNGYLLYKMSGRKMIVEEMVTIETAAKIGLWQFICQHDSMLSEVTLTLTECDELPFMLVNPRVNTKIEPYFMARIVDMETFVAQYQFEWDDQPLFIHVDDPFAKWNKGSIFIKQGEATFYPAKMEKACVNRPQKGLHMDIGAITTLLMGHQTAATLYRMGRIEGEIEEVKRLDHMVSRYPTCFYDFF</sequence>
<comment type="caution">
    <text evidence="2">The sequence shown here is derived from an EMBL/GenBank/DDBJ whole genome shotgun (WGS) entry which is preliminary data.</text>
</comment>
<dbReference type="EMBL" id="JACXAH010000005">
    <property type="protein sequence ID" value="MBD1371680.1"/>
    <property type="molecule type" value="Genomic_DNA"/>
</dbReference>
<dbReference type="InterPro" id="IPR041380">
    <property type="entry name" value="Acetyltransf_17"/>
</dbReference>
<dbReference type="InterPro" id="IPR016181">
    <property type="entry name" value="Acyl_CoA_acyltransferase"/>
</dbReference>
<dbReference type="Pfam" id="PF13527">
    <property type="entry name" value="Acetyltransf_9"/>
    <property type="match status" value="1"/>
</dbReference>
<dbReference type="PANTHER" id="PTHR37817">
    <property type="entry name" value="N-ACETYLTRANSFERASE EIS"/>
    <property type="match status" value="1"/>
</dbReference>
<evidence type="ECO:0000259" key="1">
    <source>
        <dbReference type="PROSITE" id="PS51186"/>
    </source>
</evidence>
<dbReference type="InterPro" id="IPR051554">
    <property type="entry name" value="Acetyltransferase_Eis"/>
</dbReference>
<dbReference type="InterPro" id="IPR000182">
    <property type="entry name" value="GNAT_dom"/>
</dbReference>
<keyword evidence="3" id="KW-1185">Reference proteome</keyword>
<evidence type="ECO:0000313" key="2">
    <source>
        <dbReference type="EMBL" id="MBD1371680.1"/>
    </source>
</evidence>
<dbReference type="GO" id="GO:0034069">
    <property type="term" value="F:aminoglycoside N-acetyltransferase activity"/>
    <property type="evidence" value="ECO:0007669"/>
    <property type="project" value="TreeGrafter"/>
</dbReference>
<organism evidence="2 3">
    <name type="scientific">Polycladospora coralii</name>
    <dbReference type="NCBI Taxonomy" id="2771432"/>
    <lineage>
        <taxon>Bacteria</taxon>
        <taxon>Bacillati</taxon>
        <taxon>Bacillota</taxon>
        <taxon>Bacilli</taxon>
        <taxon>Bacillales</taxon>
        <taxon>Thermoactinomycetaceae</taxon>
        <taxon>Polycladospora</taxon>
    </lineage>
</organism>
<evidence type="ECO:0000313" key="3">
    <source>
        <dbReference type="Proteomes" id="UP000661691"/>
    </source>
</evidence>
<dbReference type="InterPro" id="IPR036527">
    <property type="entry name" value="SCP2_sterol-bd_dom_sf"/>
</dbReference>
<name>A0A926N9Y0_9BACL</name>
<dbReference type="AlphaFoldDB" id="A0A926N9Y0"/>
<dbReference type="Pfam" id="PF17668">
    <property type="entry name" value="Acetyltransf_17"/>
    <property type="match status" value="1"/>
</dbReference>
<dbReference type="Proteomes" id="UP000661691">
    <property type="component" value="Unassembled WGS sequence"/>
</dbReference>
<dbReference type="Gene3D" id="3.40.630.30">
    <property type="match status" value="2"/>
</dbReference>
<dbReference type="SUPFAM" id="SSF55729">
    <property type="entry name" value="Acyl-CoA N-acyltransferases (Nat)"/>
    <property type="match status" value="1"/>
</dbReference>
<reference evidence="2" key="1">
    <citation type="submission" date="2020-09" db="EMBL/GenBank/DDBJ databases">
        <title>A novel bacterium of genus Hazenella, isolated from South China Sea.</title>
        <authorList>
            <person name="Huang H."/>
            <person name="Mo K."/>
            <person name="Hu Y."/>
        </authorList>
    </citation>
    <scope>NUCLEOTIDE SEQUENCE</scope>
    <source>
        <strain evidence="2">IB182357</strain>
    </source>
</reference>
<dbReference type="Pfam" id="PF13530">
    <property type="entry name" value="SCP2_2"/>
    <property type="match status" value="1"/>
</dbReference>
<protein>
    <submittedName>
        <fullName evidence="2">GNAT family N-acetyltransferase</fullName>
    </submittedName>
</protein>
<dbReference type="GO" id="GO:0030649">
    <property type="term" value="P:aminoglycoside antibiotic catabolic process"/>
    <property type="evidence" value="ECO:0007669"/>
    <property type="project" value="TreeGrafter"/>
</dbReference>
<dbReference type="PROSITE" id="PS51186">
    <property type="entry name" value="GNAT"/>
    <property type="match status" value="1"/>
</dbReference>
<dbReference type="InterPro" id="IPR025559">
    <property type="entry name" value="Eis_dom"/>
</dbReference>